<evidence type="ECO:0000259" key="1">
    <source>
        <dbReference type="Pfam" id="PF21746"/>
    </source>
</evidence>
<name>A0ABS9HVL0_9GAMM</name>
<dbReference type="RefSeq" id="WP_237055922.1">
    <property type="nucleotide sequence ID" value="NZ_JAKJPO010000009.1"/>
</dbReference>
<organism evidence="2 3">
    <name type="scientific">Marilutibacter chinensis</name>
    <dbReference type="NCBI Taxonomy" id="2912247"/>
    <lineage>
        <taxon>Bacteria</taxon>
        <taxon>Pseudomonadati</taxon>
        <taxon>Pseudomonadota</taxon>
        <taxon>Gammaproteobacteria</taxon>
        <taxon>Lysobacterales</taxon>
        <taxon>Lysobacteraceae</taxon>
        <taxon>Marilutibacter</taxon>
    </lineage>
</organism>
<dbReference type="InterPro" id="IPR049221">
    <property type="entry name" value="DUF6869"/>
</dbReference>
<accession>A0ABS9HVL0</accession>
<proteinExistence type="predicted"/>
<protein>
    <recommendedName>
        <fullName evidence="1">DUF6869 domain-containing protein</fullName>
    </recommendedName>
</protein>
<reference evidence="2 3" key="1">
    <citation type="submission" date="2022-01" db="EMBL/GenBank/DDBJ databases">
        <title>Lysobacter chinensis sp. nov., a bacterium isolated from cow dung compost.</title>
        <authorList>
            <person name="Liu Y."/>
        </authorList>
    </citation>
    <scope>NUCLEOTIDE SEQUENCE [LARGE SCALE GENOMIC DNA]</scope>
    <source>
        <strain evidence="2 3">TLK-CK17</strain>
    </source>
</reference>
<feature type="domain" description="DUF6869" evidence="1">
    <location>
        <begin position="28"/>
        <end position="130"/>
    </location>
</feature>
<gene>
    <name evidence="2" type="ORF">L3V18_14225</name>
</gene>
<evidence type="ECO:0000313" key="2">
    <source>
        <dbReference type="EMBL" id="MCF7222931.1"/>
    </source>
</evidence>
<sequence length="135" mass="15352">MDSYDRYLALGRPIDYLMECWARSWSPDPVEKEEYGWAYVELLDGALDDPERVWQCILCALANPVFSEHFPVLAAGPLEDLLSHHGPDFIDRVEALAGQSSTFASLLGGVWRFEMSDDVWARVQKARDGRGWDDT</sequence>
<dbReference type="EMBL" id="JAKJPO010000009">
    <property type="protein sequence ID" value="MCF7222931.1"/>
    <property type="molecule type" value="Genomic_DNA"/>
</dbReference>
<dbReference type="Proteomes" id="UP001430796">
    <property type="component" value="Unassembled WGS sequence"/>
</dbReference>
<comment type="caution">
    <text evidence="2">The sequence shown here is derived from an EMBL/GenBank/DDBJ whole genome shotgun (WGS) entry which is preliminary data.</text>
</comment>
<reference evidence="3" key="2">
    <citation type="submission" date="2022-01" db="EMBL/GenBank/DDBJ databases">
        <title>Lysobacter chinensis sp. nov., a bacterium isolated from cow dung compost.</title>
        <authorList>
            <person name="Zhou L.Y."/>
        </authorList>
    </citation>
    <scope>NUCLEOTIDE SEQUENCE [LARGE SCALE GENOMIC DNA]</scope>
    <source>
        <strain evidence="3">TLK-CK17</strain>
    </source>
</reference>
<dbReference type="Pfam" id="PF21746">
    <property type="entry name" value="DUF6869"/>
    <property type="match status" value="1"/>
</dbReference>
<evidence type="ECO:0000313" key="3">
    <source>
        <dbReference type="Proteomes" id="UP001430796"/>
    </source>
</evidence>
<keyword evidence="3" id="KW-1185">Reference proteome</keyword>
<reference evidence="2 3" key="3">
    <citation type="submission" date="2022-01" db="EMBL/GenBank/DDBJ databases">
        <authorList>
            <person name="Zhou L.Y."/>
        </authorList>
    </citation>
    <scope>NUCLEOTIDE SEQUENCE [LARGE SCALE GENOMIC DNA]</scope>
    <source>
        <strain evidence="2 3">TLK-CK17</strain>
    </source>
</reference>